<dbReference type="InterPro" id="IPR014146">
    <property type="entry name" value="LigD_ligase_dom"/>
</dbReference>
<dbReference type="NCBIfam" id="TIGR02779">
    <property type="entry name" value="NHEJ_ligase_lig"/>
    <property type="match status" value="1"/>
</dbReference>
<dbReference type="Proteomes" id="UP000005237">
    <property type="component" value="Unassembled WGS sequence"/>
</dbReference>
<dbReference type="SUPFAM" id="SSF56091">
    <property type="entry name" value="DNA ligase/mRNA capping enzyme, catalytic domain"/>
    <property type="match status" value="1"/>
</dbReference>
<organism evidence="5 6">
    <name type="scientific">Caenorhabditis japonica</name>
    <dbReference type="NCBI Taxonomy" id="281687"/>
    <lineage>
        <taxon>Eukaryota</taxon>
        <taxon>Metazoa</taxon>
        <taxon>Ecdysozoa</taxon>
        <taxon>Nematoda</taxon>
        <taxon>Chromadorea</taxon>
        <taxon>Rhabditida</taxon>
        <taxon>Rhabditina</taxon>
        <taxon>Rhabditomorpha</taxon>
        <taxon>Rhabditoidea</taxon>
        <taxon>Rhabditidae</taxon>
        <taxon>Peloderinae</taxon>
        <taxon>Caenorhabditis</taxon>
    </lineage>
</organism>
<dbReference type="GO" id="GO:0006310">
    <property type="term" value="P:DNA recombination"/>
    <property type="evidence" value="ECO:0007669"/>
    <property type="project" value="InterPro"/>
</dbReference>
<reference evidence="6" key="1">
    <citation type="submission" date="2010-08" db="EMBL/GenBank/DDBJ databases">
        <authorList>
            <consortium name="Caenorhabditis japonica Sequencing Consortium"/>
            <person name="Wilson R.K."/>
        </authorList>
    </citation>
    <scope>NUCLEOTIDE SEQUENCE [LARGE SCALE GENOMIC DNA]</scope>
    <source>
        <strain evidence="6">DF5081</strain>
    </source>
</reference>
<dbReference type="CDD" id="cd07906">
    <property type="entry name" value="Adenylation_DNA_ligase_LigD_LigC"/>
    <property type="match status" value="1"/>
</dbReference>
<dbReference type="PROSITE" id="PS50160">
    <property type="entry name" value="DNA_LIGASE_A3"/>
    <property type="match status" value="1"/>
</dbReference>
<dbReference type="Gene3D" id="2.40.50.140">
    <property type="entry name" value="Nucleic acid-binding proteins"/>
    <property type="match status" value="1"/>
</dbReference>
<accession>A0A8R1I9N7</accession>
<dbReference type="AlphaFoldDB" id="A0A8R1I9N7"/>
<evidence type="ECO:0000313" key="5">
    <source>
        <dbReference type="EnsemblMetazoa" id="CJA28454.1"/>
    </source>
</evidence>
<dbReference type="SUPFAM" id="SSF50249">
    <property type="entry name" value="Nucleic acid-binding proteins"/>
    <property type="match status" value="1"/>
</dbReference>
<feature type="compositionally biased region" description="Basic residues" evidence="3">
    <location>
        <begin position="1"/>
        <end position="12"/>
    </location>
</feature>
<evidence type="ECO:0000256" key="3">
    <source>
        <dbReference type="SAM" id="MobiDB-lite"/>
    </source>
</evidence>
<feature type="domain" description="ATP-dependent DNA ligase family profile" evidence="4">
    <location>
        <begin position="142"/>
        <end position="266"/>
    </location>
</feature>
<dbReference type="GO" id="GO:0003910">
    <property type="term" value="F:DNA ligase (ATP) activity"/>
    <property type="evidence" value="ECO:0007669"/>
    <property type="project" value="InterPro"/>
</dbReference>
<evidence type="ECO:0000259" key="4">
    <source>
        <dbReference type="PROSITE" id="PS50160"/>
    </source>
</evidence>
<dbReference type="InterPro" id="IPR012309">
    <property type="entry name" value="DNA_ligase_ATP-dep_C"/>
</dbReference>
<dbReference type="PANTHER" id="PTHR45674:SF4">
    <property type="entry name" value="DNA LIGASE 1"/>
    <property type="match status" value="1"/>
</dbReference>
<dbReference type="InterPro" id="IPR012310">
    <property type="entry name" value="DNA_ligase_ATP-dep_cent"/>
</dbReference>
<dbReference type="GO" id="GO:0005524">
    <property type="term" value="F:ATP binding"/>
    <property type="evidence" value="ECO:0007669"/>
    <property type="project" value="InterPro"/>
</dbReference>
<dbReference type="EnsemblMetazoa" id="CJA28454.1">
    <property type="protein sequence ID" value="CJA28454.1"/>
    <property type="gene ID" value="WBGene00184028"/>
</dbReference>
<evidence type="ECO:0000313" key="6">
    <source>
        <dbReference type="Proteomes" id="UP000005237"/>
    </source>
</evidence>
<reference evidence="5" key="2">
    <citation type="submission" date="2022-06" db="UniProtKB">
        <authorList>
            <consortium name="EnsemblMetazoa"/>
        </authorList>
    </citation>
    <scope>IDENTIFICATION</scope>
    <source>
        <strain evidence="5">DF5081</strain>
    </source>
</reference>
<dbReference type="CDD" id="cd07971">
    <property type="entry name" value="OBF_DNA_ligase_LigD"/>
    <property type="match status" value="1"/>
</dbReference>
<evidence type="ECO:0000256" key="1">
    <source>
        <dbReference type="ARBA" id="ARBA00007572"/>
    </source>
</evidence>
<dbReference type="GO" id="GO:0006281">
    <property type="term" value="P:DNA repair"/>
    <property type="evidence" value="ECO:0007669"/>
    <property type="project" value="InterPro"/>
</dbReference>
<keyword evidence="6" id="KW-1185">Reference proteome</keyword>
<evidence type="ECO:0000256" key="2">
    <source>
        <dbReference type="ARBA" id="ARBA00022598"/>
    </source>
</evidence>
<comment type="similarity">
    <text evidence="1">Belongs to the ATP-dependent DNA ligase family.</text>
</comment>
<dbReference type="PANTHER" id="PTHR45674">
    <property type="entry name" value="DNA LIGASE 1/3 FAMILY MEMBER"/>
    <property type="match status" value="1"/>
</dbReference>
<sequence>MTKPPRKPKSKPLLHEDGGPLQSRPIRKRDPAQPRLPFDPFPAKVEIALCDLRMKPPVGPEWGWEVKWDGYRLTAYIGPNGVRLLTRGGYDWASRFPAITAAARALGPATMILDGEAVILDEQGRSDFGALQKSLGAVGRRSGSLQSGAVLMVFDLLYFDGHDLRGVEYSTRRHLLEDALDGLDGAIRVSEEIDTDAPATLLDHACRLGLEGIVGKRRDSRYRAGKTGDWVKCKCVQSEAFVIVGFEPSAVGAIRSLMLAAYKGDGLVYVGSVGNLKQREAVALRATLDKLPWRRKAPPVAYGGQRSVVWVQPTLIAEAEYRAWTDDGKLRHATYKGLRELQDNAEIYRIED</sequence>
<dbReference type="Pfam" id="PF04679">
    <property type="entry name" value="DNA_ligase_A_C"/>
    <property type="match status" value="1"/>
</dbReference>
<keyword evidence="2" id="KW-0436">Ligase</keyword>
<dbReference type="InterPro" id="IPR012340">
    <property type="entry name" value="NA-bd_OB-fold"/>
</dbReference>
<name>A0A8R1I9N7_CAEJA</name>
<dbReference type="Pfam" id="PF01068">
    <property type="entry name" value="DNA_ligase_A_M"/>
    <property type="match status" value="1"/>
</dbReference>
<dbReference type="Gene3D" id="3.30.1490.70">
    <property type="match status" value="1"/>
</dbReference>
<proteinExistence type="inferred from homology"/>
<dbReference type="Gene3D" id="3.30.470.30">
    <property type="entry name" value="DNA ligase/mRNA capping enzyme"/>
    <property type="match status" value="1"/>
</dbReference>
<protein>
    <submittedName>
        <fullName evidence="5">DNA_LIGASE_A3 domain-containing protein</fullName>
    </submittedName>
</protein>
<feature type="region of interest" description="Disordered" evidence="3">
    <location>
        <begin position="1"/>
        <end position="39"/>
    </location>
</feature>
<dbReference type="InterPro" id="IPR050191">
    <property type="entry name" value="ATP-dep_DNA_ligase"/>
</dbReference>